<dbReference type="GO" id="GO:0032259">
    <property type="term" value="P:methylation"/>
    <property type="evidence" value="ECO:0007669"/>
    <property type="project" value="UniProtKB-KW"/>
</dbReference>
<dbReference type="PANTHER" id="PTHR38451">
    <property type="entry name" value="TRNA (ADENINE(22)-N(1))-METHYLTRANSFERASE"/>
    <property type="match status" value="1"/>
</dbReference>
<reference evidence="1 2" key="1">
    <citation type="submission" date="2019-02" db="EMBL/GenBank/DDBJ databases">
        <title>Deep-cultivation of Planctomycetes and their phenomic and genomic characterization uncovers novel biology.</title>
        <authorList>
            <person name="Wiegand S."/>
            <person name="Jogler M."/>
            <person name="Boedeker C."/>
            <person name="Pinto D."/>
            <person name="Vollmers J."/>
            <person name="Rivas-Marin E."/>
            <person name="Kohn T."/>
            <person name="Peeters S.H."/>
            <person name="Heuer A."/>
            <person name="Rast P."/>
            <person name="Oberbeckmann S."/>
            <person name="Bunk B."/>
            <person name="Jeske O."/>
            <person name="Meyerdierks A."/>
            <person name="Storesund J.E."/>
            <person name="Kallscheuer N."/>
            <person name="Luecker S."/>
            <person name="Lage O.M."/>
            <person name="Pohl T."/>
            <person name="Merkel B.J."/>
            <person name="Hornburger P."/>
            <person name="Mueller R.-W."/>
            <person name="Bruemmer F."/>
            <person name="Labrenz M."/>
            <person name="Spormann A.M."/>
            <person name="Op Den Camp H."/>
            <person name="Overmann J."/>
            <person name="Amann R."/>
            <person name="Jetten M.S.M."/>
            <person name="Mascher T."/>
            <person name="Medema M.H."/>
            <person name="Devos D.P."/>
            <person name="Kaster A.-K."/>
            <person name="Ovreas L."/>
            <person name="Rohde M."/>
            <person name="Galperin M.Y."/>
            <person name="Jogler C."/>
        </authorList>
    </citation>
    <scope>NUCLEOTIDE SEQUENCE [LARGE SCALE GENOMIC DNA]</scope>
    <source>
        <strain evidence="1 2">Pla100</strain>
    </source>
</reference>
<dbReference type="Proteomes" id="UP000316213">
    <property type="component" value="Unassembled WGS sequence"/>
</dbReference>
<proteinExistence type="predicted"/>
<evidence type="ECO:0000313" key="1">
    <source>
        <dbReference type="EMBL" id="TWT99004.1"/>
    </source>
</evidence>
<dbReference type="PANTHER" id="PTHR38451:SF1">
    <property type="entry name" value="TRNA (ADENINE(22)-N(1))-METHYLTRANSFERASE"/>
    <property type="match status" value="1"/>
</dbReference>
<name>A0A5C6AG99_9BACT</name>
<dbReference type="RefSeq" id="WP_146577642.1">
    <property type="nucleotide sequence ID" value="NZ_SJPM01000003.1"/>
</dbReference>
<sequence length="218" mass="24346">MPRLDPRLRFVAGRIRSQVHADIGSDHGHLLAALLATGRVVRGIAIENKPTPLANSRVALARYACDVRSGDGLEPLQPGEADSLSVCGMGGRSMVEILTRFPDRVPDHVVLQPNQRSDLIRRWGLASGFHLIDEHWVGDHRLFEVLEFSRAAADVLSHDDPAYEGLDRSAAVLLGPHHLRRRETKFVERLCEERAYYQGLQVLTPASRERLDAIERSI</sequence>
<protein>
    <submittedName>
        <fullName evidence="1">tRNA (Adenine(22)-N(1))-methyltransferase</fullName>
        <ecNumber evidence="1">2.1.1.217</ecNumber>
    </submittedName>
</protein>
<keyword evidence="1" id="KW-0808">Transferase</keyword>
<dbReference type="OrthoDB" id="5881184at2"/>
<dbReference type="EC" id="2.1.1.217" evidence="1"/>
<dbReference type="InterPro" id="IPR029063">
    <property type="entry name" value="SAM-dependent_MTases_sf"/>
</dbReference>
<organism evidence="1 2">
    <name type="scientific">Neorhodopirellula pilleata</name>
    <dbReference type="NCBI Taxonomy" id="2714738"/>
    <lineage>
        <taxon>Bacteria</taxon>
        <taxon>Pseudomonadati</taxon>
        <taxon>Planctomycetota</taxon>
        <taxon>Planctomycetia</taxon>
        <taxon>Pirellulales</taxon>
        <taxon>Pirellulaceae</taxon>
        <taxon>Neorhodopirellula</taxon>
    </lineage>
</organism>
<comment type="caution">
    <text evidence="1">The sequence shown here is derived from an EMBL/GenBank/DDBJ whole genome shotgun (WGS) entry which is preliminary data.</text>
</comment>
<evidence type="ECO:0000313" key="2">
    <source>
        <dbReference type="Proteomes" id="UP000316213"/>
    </source>
</evidence>
<keyword evidence="1" id="KW-0489">Methyltransferase</keyword>
<dbReference type="AlphaFoldDB" id="A0A5C6AG99"/>
<keyword evidence="2" id="KW-1185">Reference proteome</keyword>
<gene>
    <name evidence="1" type="primary">trmK</name>
    <name evidence="1" type="ORF">Pla100_21710</name>
</gene>
<dbReference type="Pfam" id="PF12847">
    <property type="entry name" value="Methyltransf_18"/>
    <property type="match status" value="1"/>
</dbReference>
<dbReference type="EMBL" id="SJPM01000003">
    <property type="protein sequence ID" value="TWT99004.1"/>
    <property type="molecule type" value="Genomic_DNA"/>
</dbReference>
<dbReference type="GO" id="GO:0160105">
    <property type="term" value="F:tRNA (adenine(22)-N1)-methyltransferase activity"/>
    <property type="evidence" value="ECO:0007669"/>
    <property type="project" value="UniProtKB-EC"/>
</dbReference>
<accession>A0A5C6AG99</accession>
<dbReference type="Gene3D" id="3.40.50.150">
    <property type="entry name" value="Vaccinia Virus protein VP39"/>
    <property type="match status" value="1"/>
</dbReference>